<dbReference type="Proteomes" id="UP000224101">
    <property type="component" value="Segment"/>
</dbReference>
<dbReference type="Gene3D" id="3.30.40.220">
    <property type="match status" value="1"/>
</dbReference>
<dbReference type="EMBL" id="KY979132">
    <property type="protein sequence ID" value="ASS33939.1"/>
    <property type="molecule type" value="Genomic_DNA"/>
</dbReference>
<reference evidence="1 2" key="1">
    <citation type="submission" date="2017-08" db="EMBL/GenBank/DDBJ databases">
        <title>Characterization and complete genome sequence of novel bacteriophage infecting the causal agent of bacterial fruit blotch, Acidovorax citrulli.</title>
        <authorList>
            <person name="Midani A.R."/>
            <person name="Park S.-H."/>
            <person name="Choi T.-J."/>
        </authorList>
    </citation>
    <scope>NUCLEOTIDE SEQUENCE [LARGE SCALE GENOMIC DNA]</scope>
</reference>
<dbReference type="KEGG" id="vg:40085770"/>
<sequence length="134" mass="15432">MKQKRSYDCRPIQWDVVKKKLHFHKLAAMRRGLDFNLSAMSVYNLLRARRCYYTGIEMTEALPHKHGVSGINLLTDRTFERLDASKGYVIGNVVSCCRGVNSLKGQLERDGEPVDPEDLKIIIKEVRRVILEVN</sequence>
<dbReference type="OrthoDB" id="15723at10239"/>
<organism evidence="1 2">
    <name type="scientific">Acidovorax phage ACP17</name>
    <dbReference type="NCBI Taxonomy" id="2010329"/>
    <lineage>
        <taxon>Viruses</taxon>
        <taxon>Duplodnaviria</taxon>
        <taxon>Heunggongvirae</taxon>
        <taxon>Uroviricota</taxon>
        <taxon>Caudoviricetes</taxon>
        <taxon>Busanvirus</taxon>
        <taxon>Busanvirus ACP17</taxon>
    </lineage>
</organism>
<evidence type="ECO:0000313" key="1">
    <source>
        <dbReference type="EMBL" id="ASS33939.1"/>
    </source>
</evidence>
<proteinExistence type="predicted"/>
<dbReference type="GeneID" id="40085770"/>
<keyword evidence="2" id="KW-1185">Reference proteome</keyword>
<dbReference type="RefSeq" id="YP_009609685.1">
    <property type="nucleotide sequence ID" value="NC_041997.1"/>
</dbReference>
<protein>
    <submittedName>
        <fullName evidence="1">Uncharacterized protein</fullName>
    </submittedName>
</protein>
<evidence type="ECO:0000313" key="2">
    <source>
        <dbReference type="Proteomes" id="UP000224101"/>
    </source>
</evidence>
<accession>A0A223AJ00</accession>
<name>A0A223AJ00_9CAUD</name>